<evidence type="ECO:0000256" key="2">
    <source>
        <dbReference type="ARBA" id="ARBA00022729"/>
    </source>
</evidence>
<feature type="domain" description="SLH" evidence="12">
    <location>
        <begin position="1270"/>
        <end position="1333"/>
    </location>
</feature>
<dbReference type="GO" id="GO:0031176">
    <property type="term" value="F:endo-1,4-beta-xylanase activity"/>
    <property type="evidence" value="ECO:0007669"/>
    <property type="project" value="UniProtKB-EC"/>
</dbReference>
<dbReference type="InterPro" id="IPR018087">
    <property type="entry name" value="Glyco_hydro_5_CS"/>
</dbReference>
<evidence type="ECO:0000256" key="11">
    <source>
        <dbReference type="SAM" id="SignalP"/>
    </source>
</evidence>
<feature type="signal peptide" evidence="11">
    <location>
        <begin position="1"/>
        <end position="30"/>
    </location>
</feature>
<evidence type="ECO:0000259" key="13">
    <source>
        <dbReference type="PROSITE" id="PS51760"/>
    </source>
</evidence>
<dbReference type="InterPro" id="IPR001000">
    <property type="entry name" value="GH10_dom"/>
</dbReference>
<dbReference type="GO" id="GO:0045493">
    <property type="term" value="P:xylan catabolic process"/>
    <property type="evidence" value="ECO:0007669"/>
    <property type="project" value="UniProtKB-KW"/>
</dbReference>
<proteinExistence type="inferred from homology"/>
<dbReference type="PRINTS" id="PR00134">
    <property type="entry name" value="GLHYDRLASE10"/>
</dbReference>
<dbReference type="PANTHER" id="PTHR31490:SF90">
    <property type="entry name" value="ENDO-1,4-BETA-XYLANASE A"/>
    <property type="match status" value="1"/>
</dbReference>
<evidence type="ECO:0000256" key="5">
    <source>
        <dbReference type="ARBA" id="ARBA00023277"/>
    </source>
</evidence>
<evidence type="ECO:0000259" key="12">
    <source>
        <dbReference type="PROSITE" id="PS51272"/>
    </source>
</evidence>
<evidence type="ECO:0000256" key="10">
    <source>
        <dbReference type="SAM" id="MobiDB-lite"/>
    </source>
</evidence>
<comment type="similarity">
    <text evidence="1 9">Belongs to the glycosyl hydrolase 10 (cellulase F) family.</text>
</comment>
<sequence length="1454" mass="160055">MSMKKRKMLSLLVSFMLLITAFMPVNKVVAAKLPDASGNLSVNLVVNGDFESGNIDGWTKHGNPTLEITSEQAIGNYSLKVTGRTQTYEGPAYDLLGKMENGKTYNITLKVRAVSGQIAMGHPNPPKITVTMRRKYIPNTEGDTGSYYDTIAWQKPIDESSWTTISGSYTLSYNGTLTELFMYVESPDPTLEYYIDDVTITPLDAPMIKNVVDNSTFENGSAAGWTGTGGCSVSSVSEEHHSGDYSLKTTGRTSSWMGPSYNLLGKIVPGKQYSVDFWVKYNSGINPTEQFKATVKATPTEGSPNYIQVNDPVTVDQGQWVEIKGTFTLPTGNYSGINIYVETPNPTLDFYIDDFTVTGEAASTSTKIQENIPDLHSVFSDYFPIGVAVEPNRLADSDPHSQLVAKHFNMLVAENAMKPISLEPTEGNFTFNNADAIVDFAIAHNMKMRGHTLLWHNQVPDWFFQDPSDPSKPASRDLLLQRLQTYITTVLNHFKTKYSSNNPIVAWDVVNEVLDDNGNLRNSKWLQIIGPDYIEKAFQYAHEADPNVKLFINDYNIENNGAKTQAMYNLVKKLKDEGIPVDGIGMQMHININSNVDNIKASIEKFASLGVQIQITELDMNMQGNVSQDALLRQARLYKQLFDVLKQEKQYITAVVFWGVSDDVTWLSQPNAPLLFDSNLQAKPAYWAIVDPNKAAVNRQAAQASQGSPSIGTGVDKDWITAKSLNVNTFVKGINGATAKVKTLWDSKNLYVLAQVVDNTPAANDSIELFVDKNGDKSTTYQPDDKHYIIYRDNSGSSDITHYVQSDEYGYTVQAAIPLGDVNPQVGAKIGFDVRVNDDKGSGTVDSIAVWNDYSNAQDVSTAYYGDLTLSKPSQITEAVYGTPTIDGKIDSIWDQANVINTNVWVQGTSGATAKVRTMWDNHYLYVLAEVTDSNLNKSSPNPYEQDSVEVFLDQNDHKTSYYENDDGQYRVNYDNEQSFGGSTNSQGFKSATSKTSTGYIVEEAIPFTAITPTDGQILGFDVQVNDADASGRRTSIVTWCDASGNSWQDTSGFGNLMLVDTRQLPRSGSNSNNLGDNERNSSDMGTVTKTADTVTLVLNEIEALNVVKNSSSNVITFDISNIGTTLQKVLEIPVSVLNAAKNLNKEIIVKSGFVSATISRGSLDLSNVSGNIKISIKDNGKYDRTSGFIPVTNALDVLIKAGNEDVKILKPLEITLDVPTSGINDLRKVGVYFYNEATGEWEYIGGKIDKDDNVITFEANNSSIYAAFEYDKTFADVKNHWAKDAIEVLASRHIAKGIDGKNFAPDKAVTRAEFAAMITRLLGIPEREYKGEFIDVKAGDWYANAIEAAYEAGIMLGDGKRMRPNDYITREEIAAISMRAFGKLTSYDEEQFSKTTFADDDRVSDWAKKAVANAKKAGIMEGVSGDLFAPKENATRAEAAVVIYRILDKSGSF</sequence>
<keyword evidence="4 9" id="KW-0378">Hydrolase</keyword>
<feature type="domain" description="GH10" evidence="13">
    <location>
        <begin position="369"/>
        <end position="692"/>
    </location>
</feature>
<dbReference type="PROSITE" id="PS51272">
    <property type="entry name" value="SLH"/>
    <property type="match status" value="3"/>
</dbReference>
<comment type="catalytic activity">
    <reaction evidence="9">
        <text>Endohydrolysis of (1-&gt;4)-beta-D-xylosidic linkages in xylans.</text>
        <dbReference type="EC" id="3.2.1.8"/>
    </reaction>
</comment>
<dbReference type="InterPro" id="IPR031158">
    <property type="entry name" value="GH10_AS"/>
</dbReference>
<dbReference type="InterPro" id="IPR044846">
    <property type="entry name" value="GH10"/>
</dbReference>
<dbReference type="SUPFAM" id="SSF49344">
    <property type="entry name" value="CBD9-like"/>
    <property type="match status" value="2"/>
</dbReference>
<evidence type="ECO:0000256" key="6">
    <source>
        <dbReference type="ARBA" id="ARBA00023295"/>
    </source>
</evidence>
<dbReference type="Pfam" id="PF00331">
    <property type="entry name" value="Glyco_hydro_10"/>
    <property type="match status" value="1"/>
</dbReference>
<dbReference type="SUPFAM" id="SSF51445">
    <property type="entry name" value="(Trans)glycosidases"/>
    <property type="match status" value="1"/>
</dbReference>
<dbReference type="InterPro" id="IPR008979">
    <property type="entry name" value="Galactose-bd-like_sf"/>
</dbReference>
<keyword evidence="2 11" id="KW-0732">Signal</keyword>
<dbReference type="GO" id="GO:0030246">
    <property type="term" value="F:carbohydrate binding"/>
    <property type="evidence" value="ECO:0007669"/>
    <property type="project" value="InterPro"/>
</dbReference>
<reference evidence="14" key="1">
    <citation type="journal article" date="2012" name="J. Biol. Chem.">
        <title>Biochemical and structural insights into xylan utilization by the thermophilic bacterium Caldanaerobius polysaccharolyticus.</title>
        <authorList>
            <person name="Han Y."/>
            <person name="Agarwal V."/>
            <person name="Dodd D."/>
            <person name="Kim J."/>
            <person name="Bae B."/>
            <person name="Mackie R.I."/>
            <person name="Nair S.K."/>
            <person name="Cann I.K."/>
        </authorList>
    </citation>
    <scope>NUCLEOTIDE SEQUENCE</scope>
    <source>
        <strain evidence="14">KMCJ</strain>
    </source>
</reference>
<keyword evidence="5 9" id="KW-0119">Carbohydrate metabolism</keyword>
<evidence type="ECO:0000256" key="4">
    <source>
        <dbReference type="ARBA" id="ARBA00022801"/>
    </source>
</evidence>
<feature type="chain" id="PRO_5003793785" description="Beta-xylanase" evidence="11">
    <location>
        <begin position="31"/>
        <end position="1454"/>
    </location>
</feature>
<evidence type="ECO:0000256" key="1">
    <source>
        <dbReference type="ARBA" id="ARBA00007495"/>
    </source>
</evidence>
<keyword evidence="6 9" id="KW-0326">Glycosidase</keyword>
<organism evidence="14">
    <name type="scientific">Caldanaerobius polysaccharolyticus</name>
    <dbReference type="NCBI Taxonomy" id="44256"/>
    <lineage>
        <taxon>Bacteria</taxon>
        <taxon>Bacillati</taxon>
        <taxon>Bacillota</taxon>
        <taxon>Clostridia</taxon>
        <taxon>Thermoanaerobacterales</taxon>
        <taxon>Thermoanaerobacteraceae</taxon>
        <taxon>Caldanaerobius</taxon>
    </lineage>
</organism>
<dbReference type="Pfam" id="PF02018">
    <property type="entry name" value="CBM_4_9"/>
    <property type="match status" value="2"/>
</dbReference>
<evidence type="ECO:0000313" key="14">
    <source>
        <dbReference type="EMBL" id="AFQ62797.1"/>
    </source>
</evidence>
<dbReference type="InterPro" id="IPR003305">
    <property type="entry name" value="CenC_carb-bd"/>
</dbReference>
<feature type="active site" description="Nucleophile" evidence="8">
    <location>
        <position position="617"/>
    </location>
</feature>
<feature type="compositionally biased region" description="Polar residues" evidence="10">
    <location>
        <begin position="1065"/>
        <end position="1076"/>
    </location>
</feature>
<feature type="domain" description="SLH" evidence="12">
    <location>
        <begin position="1395"/>
        <end position="1454"/>
    </location>
</feature>
<dbReference type="PROSITE" id="PS00659">
    <property type="entry name" value="GLYCOSYL_HYDROL_F5"/>
    <property type="match status" value="1"/>
</dbReference>
<dbReference type="PROSITE" id="PS51760">
    <property type="entry name" value="GH10_2"/>
    <property type="match status" value="1"/>
</dbReference>
<keyword evidence="7 9" id="KW-0624">Polysaccharide degradation</keyword>
<dbReference type="EMBL" id="JX271581">
    <property type="protein sequence ID" value="AFQ62797.1"/>
    <property type="molecule type" value="Genomic_DNA"/>
</dbReference>
<dbReference type="InterPro" id="IPR010502">
    <property type="entry name" value="Carb-bd_dom_fam9"/>
</dbReference>
<dbReference type="Pfam" id="PF00395">
    <property type="entry name" value="SLH"/>
    <property type="match status" value="3"/>
</dbReference>
<dbReference type="Gene3D" id="2.60.120.260">
    <property type="entry name" value="Galactose-binding domain-like"/>
    <property type="match status" value="2"/>
</dbReference>
<dbReference type="PROSITE" id="PS00591">
    <property type="entry name" value="GH10_1"/>
    <property type="match status" value="1"/>
</dbReference>
<evidence type="ECO:0000256" key="8">
    <source>
        <dbReference type="PROSITE-ProRule" id="PRU10061"/>
    </source>
</evidence>
<dbReference type="SMART" id="SM00633">
    <property type="entry name" value="Glyco_10"/>
    <property type="match status" value="1"/>
</dbReference>
<dbReference type="PANTHER" id="PTHR31490">
    <property type="entry name" value="GLYCOSYL HYDROLASE"/>
    <property type="match status" value="1"/>
</dbReference>
<dbReference type="InterPro" id="IPR017853">
    <property type="entry name" value="GH"/>
</dbReference>
<evidence type="ECO:0000256" key="7">
    <source>
        <dbReference type="ARBA" id="ARBA00023326"/>
    </source>
</evidence>
<feature type="domain" description="SLH" evidence="12">
    <location>
        <begin position="1334"/>
        <end position="1392"/>
    </location>
</feature>
<dbReference type="Gene3D" id="3.20.20.80">
    <property type="entry name" value="Glycosidases"/>
    <property type="match status" value="1"/>
</dbReference>
<protein>
    <recommendedName>
        <fullName evidence="9">Beta-xylanase</fullName>
        <ecNumber evidence="9">3.2.1.8</ecNumber>
    </recommendedName>
</protein>
<dbReference type="Gene3D" id="2.60.40.1190">
    <property type="match status" value="2"/>
</dbReference>
<keyword evidence="3" id="KW-0677">Repeat</keyword>
<dbReference type="InterPro" id="IPR001119">
    <property type="entry name" value="SLH_dom"/>
</dbReference>
<dbReference type="CDD" id="cd00005">
    <property type="entry name" value="CBM9_like_1"/>
    <property type="match status" value="1"/>
</dbReference>
<gene>
    <name evidence="14" type="primary">xyn10A</name>
</gene>
<name>J7JXS8_9THEO</name>
<feature type="region of interest" description="Disordered" evidence="10">
    <location>
        <begin position="1065"/>
        <end position="1086"/>
    </location>
</feature>
<dbReference type="Pfam" id="PF06452">
    <property type="entry name" value="CBM9_1"/>
    <property type="match status" value="2"/>
</dbReference>
<dbReference type="SUPFAM" id="SSF49785">
    <property type="entry name" value="Galactose-binding domain-like"/>
    <property type="match status" value="2"/>
</dbReference>
<dbReference type="EC" id="3.2.1.8" evidence="9"/>
<evidence type="ECO:0000256" key="3">
    <source>
        <dbReference type="ARBA" id="ARBA00022737"/>
    </source>
</evidence>
<accession>J7JXS8</accession>
<evidence type="ECO:0000256" key="9">
    <source>
        <dbReference type="RuleBase" id="RU361174"/>
    </source>
</evidence>